<dbReference type="Gene3D" id="1.10.3730.20">
    <property type="match status" value="1"/>
</dbReference>
<feature type="transmembrane region" description="Helical" evidence="12">
    <location>
        <begin position="60"/>
        <end position="81"/>
    </location>
</feature>
<dbReference type="PANTHER" id="PTHR30561:SF1">
    <property type="entry name" value="MULTIDRUG TRANSPORTER EMRE"/>
    <property type="match status" value="1"/>
</dbReference>
<dbReference type="GO" id="GO:0005886">
    <property type="term" value="C:plasma membrane"/>
    <property type="evidence" value="ECO:0007669"/>
    <property type="project" value="UniProtKB-SubCell"/>
</dbReference>
<dbReference type="RefSeq" id="WP_013138202.1">
    <property type="nucleotide sequence ID" value="NC_014168.1"/>
</dbReference>
<protein>
    <recommendedName>
        <fullName evidence="10">Multidrug resistance protein Mmr</fullName>
    </recommendedName>
    <alternativeName>
        <fullName evidence="9">Multidrug resistance protein mmr</fullName>
    </alternativeName>
</protein>
<evidence type="ECO:0000256" key="7">
    <source>
        <dbReference type="ARBA" id="ARBA00023136"/>
    </source>
</evidence>
<evidence type="ECO:0000256" key="6">
    <source>
        <dbReference type="ARBA" id="ARBA00022989"/>
    </source>
</evidence>
<evidence type="ECO:0000256" key="4">
    <source>
        <dbReference type="ARBA" id="ARBA00022475"/>
    </source>
</evidence>
<reference evidence="13 14" key="1">
    <citation type="journal article" date="2010" name="Stand. Genomic Sci.">
        <title>Complete genome sequence of Segniliparus rotundus type strain (CDC 1076).</title>
        <authorList>
            <person name="Sikorski J."/>
            <person name="Lapidus A."/>
            <person name="Copeland A."/>
            <person name="Misra M."/>
            <person name="Glavina Del Rio T."/>
            <person name="Nolan M."/>
            <person name="Lucas S."/>
            <person name="Chen F."/>
            <person name="Tice H."/>
            <person name="Cheng J.F."/>
            <person name="Jando M."/>
            <person name="Schneider S."/>
            <person name="Bruce D."/>
            <person name="Goodwin L."/>
            <person name="Pitluck S."/>
            <person name="Liolios K."/>
            <person name="Mikhailova N."/>
            <person name="Pati A."/>
            <person name="Ivanova N."/>
            <person name="Mavromatis K."/>
            <person name="Chen A."/>
            <person name="Palaniappan K."/>
            <person name="Chertkov O."/>
            <person name="Land M."/>
            <person name="Hauser L."/>
            <person name="Chang Y.J."/>
            <person name="Jeffries C.D."/>
            <person name="Brettin T."/>
            <person name="Detter J.C."/>
            <person name="Han C."/>
            <person name="Rohde M."/>
            <person name="Goker M."/>
            <person name="Bristow J."/>
            <person name="Eisen J.A."/>
            <person name="Markowitz V."/>
            <person name="Hugenholtz P."/>
            <person name="Kyrpides N.C."/>
            <person name="Klenk H.P."/>
        </authorList>
    </citation>
    <scope>NUCLEOTIDE SEQUENCE [LARGE SCALE GENOMIC DNA]</scope>
    <source>
        <strain evidence="14">ATCC BAA-972 / CDC 1076 / CIP 108378 / DSM 44985 / JCM 13578</strain>
    </source>
</reference>
<dbReference type="SUPFAM" id="SSF103481">
    <property type="entry name" value="Multidrug resistance efflux transporter EmrE"/>
    <property type="match status" value="1"/>
</dbReference>
<evidence type="ECO:0000313" key="14">
    <source>
        <dbReference type="Proteomes" id="UP000002247"/>
    </source>
</evidence>
<dbReference type="KEGG" id="srt:Srot_1279"/>
<dbReference type="GO" id="GO:0022857">
    <property type="term" value="F:transmembrane transporter activity"/>
    <property type="evidence" value="ECO:0007669"/>
    <property type="project" value="InterPro"/>
</dbReference>
<keyword evidence="6 12" id="KW-1133">Transmembrane helix</keyword>
<sequence>MVNANWVCLAVAILCEVVATASLKQVDGLRYPLPLVLVVVGYTAAFFFLSLTLKQIPVGVAYAIWSAAGTVLITMVAWLWYRQHLSALTVVGLGVTVVGVVLVNLGSSGAH</sequence>
<dbReference type="eggNOG" id="COG2076">
    <property type="taxonomic scope" value="Bacteria"/>
</dbReference>
<dbReference type="InterPro" id="IPR045324">
    <property type="entry name" value="Small_multidrug_res"/>
</dbReference>
<comment type="similarity">
    <text evidence="2">Belongs to the drug/metabolite transporter (DMT) superfamily. Small multidrug resistance (SMR) (TC 2.A.7.1) family. Mmr subfamily.</text>
</comment>
<keyword evidence="7 12" id="KW-0472">Membrane</keyword>
<organism evidence="13 14">
    <name type="scientific">Segniliparus rotundus (strain ATCC BAA-972 / CDC 1076 / CIP 108378 / DSM 44985 / JCM 13578)</name>
    <dbReference type="NCBI Taxonomy" id="640132"/>
    <lineage>
        <taxon>Bacteria</taxon>
        <taxon>Bacillati</taxon>
        <taxon>Actinomycetota</taxon>
        <taxon>Actinomycetes</taxon>
        <taxon>Mycobacteriales</taxon>
        <taxon>Segniliparaceae</taxon>
        <taxon>Segniliparus</taxon>
    </lineage>
</organism>
<dbReference type="PANTHER" id="PTHR30561">
    <property type="entry name" value="SMR FAMILY PROTON-DEPENDENT DRUG EFFLUX TRANSPORTER SUGE"/>
    <property type="match status" value="1"/>
</dbReference>
<evidence type="ECO:0000256" key="9">
    <source>
        <dbReference type="ARBA" id="ARBA00071110"/>
    </source>
</evidence>
<evidence type="ECO:0000256" key="2">
    <source>
        <dbReference type="ARBA" id="ARBA00007822"/>
    </source>
</evidence>
<keyword evidence="14" id="KW-1185">Reference proteome</keyword>
<dbReference type="AlphaFoldDB" id="D6ZFM4"/>
<accession>D6ZFM4</accession>
<keyword evidence="5 11" id="KW-0812">Transmembrane</keyword>
<dbReference type="InterPro" id="IPR037185">
    <property type="entry name" value="EmrE-like"/>
</dbReference>
<name>D6ZFM4_SEGRD</name>
<keyword evidence="4" id="KW-1003">Cell membrane</keyword>
<evidence type="ECO:0000313" key="13">
    <source>
        <dbReference type="EMBL" id="ADG97748.1"/>
    </source>
</evidence>
<keyword evidence="3" id="KW-0813">Transport</keyword>
<evidence type="ECO:0000256" key="11">
    <source>
        <dbReference type="RuleBase" id="RU003942"/>
    </source>
</evidence>
<gene>
    <name evidence="13" type="ordered locus">Srot_1279</name>
</gene>
<dbReference type="EMBL" id="CP001958">
    <property type="protein sequence ID" value="ADG97748.1"/>
    <property type="molecule type" value="Genomic_DNA"/>
</dbReference>
<dbReference type="GO" id="GO:0046677">
    <property type="term" value="P:response to antibiotic"/>
    <property type="evidence" value="ECO:0007669"/>
    <property type="project" value="UniProtKB-KW"/>
</dbReference>
<dbReference type="Proteomes" id="UP000002247">
    <property type="component" value="Chromosome"/>
</dbReference>
<evidence type="ECO:0000256" key="5">
    <source>
        <dbReference type="ARBA" id="ARBA00022692"/>
    </source>
</evidence>
<feature type="transmembrane region" description="Helical" evidence="12">
    <location>
        <begin position="87"/>
        <end position="105"/>
    </location>
</feature>
<dbReference type="HOGENOM" id="CLU_133067_0_2_11"/>
<evidence type="ECO:0000256" key="8">
    <source>
        <dbReference type="ARBA" id="ARBA00023251"/>
    </source>
</evidence>
<evidence type="ECO:0000256" key="3">
    <source>
        <dbReference type="ARBA" id="ARBA00022448"/>
    </source>
</evidence>
<dbReference type="InterPro" id="IPR000390">
    <property type="entry name" value="Small_drug/metabolite_transptr"/>
</dbReference>
<evidence type="ECO:0000256" key="12">
    <source>
        <dbReference type="SAM" id="Phobius"/>
    </source>
</evidence>
<feature type="transmembrane region" description="Helical" evidence="12">
    <location>
        <begin position="33"/>
        <end position="53"/>
    </location>
</feature>
<evidence type="ECO:0000256" key="10">
    <source>
        <dbReference type="ARBA" id="ARBA00072627"/>
    </source>
</evidence>
<keyword evidence="8" id="KW-0046">Antibiotic resistance</keyword>
<proteinExistence type="inferred from homology"/>
<dbReference type="FunFam" id="1.10.3730.20:FF:000001">
    <property type="entry name" value="Quaternary ammonium compound resistance transporter SugE"/>
    <property type="match status" value="1"/>
</dbReference>
<dbReference type="Pfam" id="PF00893">
    <property type="entry name" value="Multi_Drug_Res"/>
    <property type="match status" value="1"/>
</dbReference>
<comment type="subcellular location">
    <subcellularLocation>
        <location evidence="1 11">Cell membrane</location>
        <topology evidence="1 11">Multi-pass membrane protein</topology>
    </subcellularLocation>
</comment>
<evidence type="ECO:0000256" key="1">
    <source>
        <dbReference type="ARBA" id="ARBA00004651"/>
    </source>
</evidence>